<dbReference type="InterPro" id="IPR017850">
    <property type="entry name" value="Alkaline_phosphatase_core_sf"/>
</dbReference>
<dbReference type="Pfam" id="PF01663">
    <property type="entry name" value="Phosphodiest"/>
    <property type="match status" value="1"/>
</dbReference>
<name>A0A1V4QGE8_UNCW3</name>
<evidence type="ECO:0000313" key="1">
    <source>
        <dbReference type="EMBL" id="OPX18433.1"/>
    </source>
</evidence>
<dbReference type="Gene3D" id="3.40.720.10">
    <property type="entry name" value="Alkaline Phosphatase, subunit A"/>
    <property type="match status" value="1"/>
</dbReference>
<gene>
    <name evidence="1" type="ORF">BXT86_01145</name>
</gene>
<dbReference type="AlphaFoldDB" id="A0A1V4QGE8"/>
<proteinExistence type="predicted"/>
<evidence type="ECO:0000313" key="2">
    <source>
        <dbReference type="Proteomes" id="UP000191663"/>
    </source>
</evidence>
<dbReference type="Proteomes" id="UP000191663">
    <property type="component" value="Unassembled WGS sequence"/>
</dbReference>
<reference evidence="2" key="1">
    <citation type="submission" date="2017-01" db="EMBL/GenBank/DDBJ databases">
        <title>Novel pathways for hydrocarbon cycling and metabolic interdependencies in hydrothermal sediment communities.</title>
        <authorList>
            <person name="Dombrowski N."/>
            <person name="Seitz K."/>
            <person name="Teske A."/>
            <person name="Baker B."/>
        </authorList>
    </citation>
    <scope>NUCLEOTIDE SEQUENCE [LARGE SCALE GENOMIC DNA]</scope>
</reference>
<comment type="caution">
    <text evidence="1">The sequence shown here is derived from an EMBL/GenBank/DDBJ whole genome shotgun (WGS) entry which is preliminary data.</text>
</comment>
<protein>
    <recommendedName>
        <fullName evidence="3">Phosphodiesterase</fullName>
    </recommendedName>
</protein>
<dbReference type="PANTHER" id="PTHR10151">
    <property type="entry name" value="ECTONUCLEOTIDE PYROPHOSPHATASE/PHOSPHODIESTERASE"/>
    <property type="match status" value="1"/>
</dbReference>
<dbReference type="GO" id="GO:0016787">
    <property type="term" value="F:hydrolase activity"/>
    <property type="evidence" value="ECO:0007669"/>
    <property type="project" value="UniProtKB-ARBA"/>
</dbReference>
<organism evidence="1 2">
    <name type="scientific">candidate division WOR-3 bacterium 4484_100</name>
    <dbReference type="NCBI Taxonomy" id="1936077"/>
    <lineage>
        <taxon>Bacteria</taxon>
        <taxon>Bacteria division WOR-3</taxon>
    </lineage>
</organism>
<dbReference type="EMBL" id="MUKB01000014">
    <property type="protein sequence ID" value="OPX18433.1"/>
    <property type="molecule type" value="Genomic_DNA"/>
</dbReference>
<dbReference type="PANTHER" id="PTHR10151:SF120">
    <property type="entry name" value="BIS(5'-ADENOSYL)-TRIPHOSPHATASE"/>
    <property type="match status" value="1"/>
</dbReference>
<evidence type="ECO:0008006" key="3">
    <source>
        <dbReference type="Google" id="ProtNLM"/>
    </source>
</evidence>
<sequence>MNKVVIIGIDGMDPDCVLKWKSDLPNLSKFRMSKMKSVFPPDSISAWVTIFTGLNPAQHGILHSIDYLTNRSKDFSIDTNILRGRTFWDIASKSGRRVCIINPFLAYPPWYVNGVMVSGPVFITGAKDAFPRSILKKYSIPPLGGIVDFPTSNMLWDFFIKSKKDTEDLADFGIRLLKEQNWDLYFITFLTLDRIQHFFWRYSDEGDPTYPGKNCYQNVIKEFYQLFDEIVGEFASFIDENTVLLVISDHGHGRRCTKSLNLNEFLRKEGYLAPKIKGIEFLQPKYWMERAKTSYLNFVYRYSLEDITMKIARFIPKKGELKKSTYITDFDDSLAWVDKNFSGMNPFGGVRLNRLRIEKENLNYDKVRKKIMQDIAHLRDPKNGRQIVKWIRRREEIYQGEFISKYPDIVFELNEEYGLGFSLYLPIVSLNVTHKKISGGHKKYGVFFSRDMNAEIDNMCSSILCVTPTIFNILGIKGDDRFNREAILKNGYSSD</sequence>
<dbReference type="SUPFAM" id="SSF53649">
    <property type="entry name" value="Alkaline phosphatase-like"/>
    <property type="match status" value="1"/>
</dbReference>
<accession>A0A1V4QGE8</accession>
<dbReference type="InterPro" id="IPR002591">
    <property type="entry name" value="Phosphodiest/P_Trfase"/>
</dbReference>